<evidence type="ECO:0000256" key="1">
    <source>
        <dbReference type="ARBA" id="ARBA00001946"/>
    </source>
</evidence>
<reference evidence="5" key="1">
    <citation type="submission" date="2018-05" db="EMBL/GenBank/DDBJ databases">
        <authorList>
            <person name="Lanie J.A."/>
            <person name="Ng W.-L."/>
            <person name="Kazmierczak K.M."/>
            <person name="Andrzejewski T.M."/>
            <person name="Davidsen T.M."/>
            <person name="Wayne K.J."/>
            <person name="Tettelin H."/>
            <person name="Glass J.I."/>
            <person name="Rusch D."/>
            <person name="Podicherti R."/>
            <person name="Tsui H.-C.T."/>
            <person name="Winkler M.E."/>
        </authorList>
    </citation>
    <scope>NUCLEOTIDE SEQUENCE</scope>
</reference>
<evidence type="ECO:0000256" key="2">
    <source>
        <dbReference type="ARBA" id="ARBA00022723"/>
    </source>
</evidence>
<keyword evidence="3" id="KW-0460">Magnesium</keyword>
<dbReference type="InterPro" id="IPR023198">
    <property type="entry name" value="PGP-like_dom2"/>
</dbReference>
<dbReference type="EMBL" id="UINC01037968">
    <property type="protein sequence ID" value="SVB34265.1"/>
    <property type="molecule type" value="Genomic_DNA"/>
</dbReference>
<dbReference type="SFLD" id="SFLDS00003">
    <property type="entry name" value="Haloacid_Dehalogenase"/>
    <property type="match status" value="1"/>
</dbReference>
<dbReference type="Pfam" id="PF00702">
    <property type="entry name" value="Hydrolase"/>
    <property type="match status" value="1"/>
</dbReference>
<organism evidence="5">
    <name type="scientific">marine metagenome</name>
    <dbReference type="NCBI Taxonomy" id="408172"/>
    <lineage>
        <taxon>unclassified sequences</taxon>
        <taxon>metagenomes</taxon>
        <taxon>ecological metagenomes</taxon>
    </lineage>
</organism>
<dbReference type="InterPro" id="IPR051600">
    <property type="entry name" value="Beta-PGM-like"/>
</dbReference>
<sequence>MDMQTPTDHPQALIFDMDGVLVSSERVHWKAYRAALATAGIDYSWEAYRDTGLGISRENVLMSILGPLEEQRLLELMQLKEDHVRIVLGEEGVQRVPGAREFVTAARDRGLKTAVATSSRNPELFLEAGGYAELFESITCRRDVELPKPHPQTYLDAAAALDLAPNRCLAFEDSPTGIEAANAAGMAVFALAT</sequence>
<keyword evidence="2" id="KW-0479">Metal-binding</keyword>
<proteinExistence type="predicted"/>
<dbReference type="CDD" id="cd07505">
    <property type="entry name" value="HAD_BPGM-like"/>
    <property type="match status" value="1"/>
</dbReference>
<protein>
    <recommendedName>
        <fullName evidence="6">HAD family phosphatase</fullName>
    </recommendedName>
</protein>
<dbReference type="InterPro" id="IPR006439">
    <property type="entry name" value="HAD-SF_hydro_IA"/>
</dbReference>
<dbReference type="Gene3D" id="3.40.50.1000">
    <property type="entry name" value="HAD superfamily/HAD-like"/>
    <property type="match status" value="1"/>
</dbReference>
<dbReference type="InterPro" id="IPR036412">
    <property type="entry name" value="HAD-like_sf"/>
</dbReference>
<keyword evidence="4" id="KW-0119">Carbohydrate metabolism</keyword>
<dbReference type="NCBIfam" id="TIGR01509">
    <property type="entry name" value="HAD-SF-IA-v3"/>
    <property type="match status" value="1"/>
</dbReference>
<feature type="non-terminal residue" evidence="5">
    <location>
        <position position="193"/>
    </location>
</feature>
<evidence type="ECO:0000256" key="3">
    <source>
        <dbReference type="ARBA" id="ARBA00022842"/>
    </source>
</evidence>
<dbReference type="GO" id="GO:0046872">
    <property type="term" value="F:metal ion binding"/>
    <property type="evidence" value="ECO:0007669"/>
    <property type="project" value="UniProtKB-KW"/>
</dbReference>
<name>A0A382D7P7_9ZZZZ</name>
<evidence type="ECO:0008006" key="6">
    <source>
        <dbReference type="Google" id="ProtNLM"/>
    </source>
</evidence>
<dbReference type="InterPro" id="IPR023214">
    <property type="entry name" value="HAD_sf"/>
</dbReference>
<dbReference type="PANTHER" id="PTHR46193">
    <property type="entry name" value="6-PHOSPHOGLUCONATE PHOSPHATASE"/>
    <property type="match status" value="1"/>
</dbReference>
<evidence type="ECO:0000313" key="5">
    <source>
        <dbReference type="EMBL" id="SVB34265.1"/>
    </source>
</evidence>
<dbReference type="PANTHER" id="PTHR46193:SF18">
    <property type="entry name" value="HEXITOL PHOSPHATASE B"/>
    <property type="match status" value="1"/>
</dbReference>
<dbReference type="SUPFAM" id="SSF56784">
    <property type="entry name" value="HAD-like"/>
    <property type="match status" value="1"/>
</dbReference>
<accession>A0A382D7P7</accession>
<gene>
    <name evidence="5" type="ORF">METZ01_LOCUS187119</name>
</gene>
<comment type="cofactor">
    <cofactor evidence="1">
        <name>Mg(2+)</name>
        <dbReference type="ChEBI" id="CHEBI:18420"/>
    </cofactor>
</comment>
<dbReference type="SFLD" id="SFLDG01129">
    <property type="entry name" value="C1.5:_HAD__Beta-PGM__Phosphata"/>
    <property type="match status" value="1"/>
</dbReference>
<evidence type="ECO:0000256" key="4">
    <source>
        <dbReference type="ARBA" id="ARBA00023277"/>
    </source>
</evidence>
<dbReference type="AlphaFoldDB" id="A0A382D7P7"/>
<dbReference type="Gene3D" id="1.10.150.240">
    <property type="entry name" value="Putative phosphatase, domain 2"/>
    <property type="match status" value="1"/>
</dbReference>
<dbReference type="GO" id="GO:0003824">
    <property type="term" value="F:catalytic activity"/>
    <property type="evidence" value="ECO:0007669"/>
    <property type="project" value="UniProtKB-ARBA"/>
</dbReference>